<reference evidence="1" key="1">
    <citation type="journal article" date="2014" name="Front. Microbiol.">
        <title>High frequency of phylogenetically diverse reductive dehalogenase-homologous genes in deep subseafloor sedimentary metagenomes.</title>
        <authorList>
            <person name="Kawai M."/>
            <person name="Futagami T."/>
            <person name="Toyoda A."/>
            <person name="Takaki Y."/>
            <person name="Nishi S."/>
            <person name="Hori S."/>
            <person name="Arai W."/>
            <person name="Tsubouchi T."/>
            <person name="Morono Y."/>
            <person name="Uchiyama I."/>
            <person name="Ito T."/>
            <person name="Fujiyama A."/>
            <person name="Inagaki F."/>
            <person name="Takami H."/>
        </authorList>
    </citation>
    <scope>NUCLEOTIDE SEQUENCE</scope>
    <source>
        <strain evidence="1">Expedition CK06-06</strain>
    </source>
</reference>
<organism evidence="1">
    <name type="scientific">marine sediment metagenome</name>
    <dbReference type="NCBI Taxonomy" id="412755"/>
    <lineage>
        <taxon>unclassified sequences</taxon>
        <taxon>metagenomes</taxon>
        <taxon>ecological metagenomes</taxon>
    </lineage>
</organism>
<gene>
    <name evidence="1" type="ORF">S12H4_18204</name>
</gene>
<sequence>MALDLGAILKDLGKQYIDARWGTPSYEPWMSSGTGIGTTNVATYPAGVGTGQVPQQVFLPALAAAGGVTSRIAGILGGLGLGLAADEIGAIAGAISKVKCKRRRRRLATHSDIKDLAALSAVLGKGKLLETWVATRRI</sequence>
<accession>X1T3M1</accession>
<protein>
    <submittedName>
        <fullName evidence="1">Uncharacterized protein</fullName>
    </submittedName>
</protein>
<comment type="caution">
    <text evidence="1">The sequence shown here is derived from an EMBL/GenBank/DDBJ whole genome shotgun (WGS) entry which is preliminary data.</text>
</comment>
<dbReference type="AlphaFoldDB" id="X1T3M1"/>
<proteinExistence type="predicted"/>
<name>X1T3M1_9ZZZZ</name>
<evidence type="ECO:0000313" key="1">
    <source>
        <dbReference type="EMBL" id="GAI74624.1"/>
    </source>
</evidence>
<dbReference type="EMBL" id="BARW01008971">
    <property type="protein sequence ID" value="GAI74624.1"/>
    <property type="molecule type" value="Genomic_DNA"/>
</dbReference>